<name>A0A2S8GDS5_9BACT</name>
<dbReference type="PROSITE" id="PS51257">
    <property type="entry name" value="PROKAR_LIPOPROTEIN"/>
    <property type="match status" value="1"/>
</dbReference>
<evidence type="ECO:0000313" key="4">
    <source>
        <dbReference type="Proteomes" id="UP000239388"/>
    </source>
</evidence>
<feature type="compositionally biased region" description="Polar residues" evidence="1">
    <location>
        <begin position="282"/>
        <end position="291"/>
    </location>
</feature>
<accession>A0A2S8GDS5</accession>
<proteinExistence type="predicted"/>
<dbReference type="SMART" id="SM00858">
    <property type="entry name" value="SAF"/>
    <property type="match status" value="1"/>
</dbReference>
<dbReference type="EMBL" id="PUIB01000003">
    <property type="protein sequence ID" value="PQO42612.1"/>
    <property type="molecule type" value="Genomic_DNA"/>
</dbReference>
<comment type="caution">
    <text evidence="3">The sequence shown here is derived from an EMBL/GenBank/DDBJ whole genome shotgun (WGS) entry which is preliminary data.</text>
</comment>
<reference evidence="3 4" key="1">
    <citation type="submission" date="2018-02" db="EMBL/GenBank/DDBJ databases">
        <title>Comparative genomes isolates from brazilian mangrove.</title>
        <authorList>
            <person name="Araujo J.E."/>
            <person name="Taketani R.G."/>
            <person name="Silva M.C.P."/>
            <person name="Loureco M.V."/>
            <person name="Andreote F.D."/>
        </authorList>
    </citation>
    <scope>NUCLEOTIDE SEQUENCE [LARGE SCALE GENOMIC DNA]</scope>
    <source>
        <strain evidence="3 4">NAP PRIS-MGV</strain>
    </source>
</reference>
<feature type="domain" description="SAF" evidence="2">
    <location>
        <begin position="41"/>
        <end position="103"/>
    </location>
</feature>
<dbReference type="InterPro" id="IPR031571">
    <property type="entry name" value="RcpC_dom"/>
</dbReference>
<feature type="region of interest" description="Disordered" evidence="1">
    <location>
        <begin position="320"/>
        <end position="399"/>
    </location>
</feature>
<dbReference type="OrthoDB" id="281109at2"/>
<protein>
    <submittedName>
        <fullName evidence="3">Flp pilus assembly protein CpaB</fullName>
    </submittedName>
</protein>
<sequence length="399" mass="42788">MRPKSIILIIIALGCGLVASIGISQVLEQQTAAPVPQVEMENIFVALEDIDINEPITPEMIKLEPWPADKIPEGAIRELENVENRRPRSRLFTGEVILEGKLFGSEEDRGASKLIPKGYRVQAIRVTADSAVAGLVLPGDRVDVLVYLQVTNQADRSQRKQMTRTILTNCRVFAVNEQIHRETDAQGNSIAAKTVSLLVTPKQAEILVLASKLGSLSLSLRPPDESGEDEAGTADEATLRELLGETQNADPQQDQKPAPEPAMAKKNPAGNSFLDFLKNSAPPVTTTTSQAMPEPAKPEWTMDLLTPDGVRRFEFGGDEQLPLEVSPGASTPAGGYSNPVPQPTQTTKLPSLPPGTVGQPSSTSSLPEPTSDADMQLPPIKNDDSKPAGSDLDYGPDAA</sequence>
<dbReference type="Proteomes" id="UP000239388">
    <property type="component" value="Unassembled WGS sequence"/>
</dbReference>
<dbReference type="NCBIfam" id="TIGR03177">
    <property type="entry name" value="pilus_cpaB"/>
    <property type="match status" value="1"/>
</dbReference>
<feature type="compositionally biased region" description="Low complexity" evidence="1">
    <location>
        <begin position="360"/>
        <end position="370"/>
    </location>
</feature>
<dbReference type="InterPro" id="IPR013974">
    <property type="entry name" value="SAF"/>
</dbReference>
<dbReference type="RefSeq" id="WP_105351088.1">
    <property type="nucleotide sequence ID" value="NZ_PUIB01000003.1"/>
</dbReference>
<evidence type="ECO:0000313" key="3">
    <source>
        <dbReference type="EMBL" id="PQO42612.1"/>
    </source>
</evidence>
<dbReference type="InterPro" id="IPR017592">
    <property type="entry name" value="Pilus_assmbl_Flp-typ_CpaB"/>
</dbReference>
<dbReference type="CDD" id="cd11614">
    <property type="entry name" value="SAF_CpaB_FlgA_like"/>
    <property type="match status" value="1"/>
</dbReference>
<dbReference type="Pfam" id="PF08666">
    <property type="entry name" value="SAF"/>
    <property type="match status" value="1"/>
</dbReference>
<dbReference type="Pfam" id="PF16976">
    <property type="entry name" value="RcpC"/>
    <property type="match status" value="1"/>
</dbReference>
<evidence type="ECO:0000256" key="1">
    <source>
        <dbReference type="SAM" id="MobiDB-lite"/>
    </source>
</evidence>
<evidence type="ECO:0000259" key="2">
    <source>
        <dbReference type="SMART" id="SM00858"/>
    </source>
</evidence>
<gene>
    <name evidence="3" type="primary">cpaB</name>
    <name evidence="3" type="ORF">C5Y98_01885</name>
</gene>
<dbReference type="AlphaFoldDB" id="A0A2S8GDS5"/>
<feature type="region of interest" description="Disordered" evidence="1">
    <location>
        <begin position="246"/>
        <end position="302"/>
    </location>
</feature>
<feature type="compositionally biased region" description="Polar residues" evidence="1">
    <location>
        <begin position="246"/>
        <end position="255"/>
    </location>
</feature>
<organism evidence="3 4">
    <name type="scientific">Blastopirellula marina</name>
    <dbReference type="NCBI Taxonomy" id="124"/>
    <lineage>
        <taxon>Bacteria</taxon>
        <taxon>Pseudomonadati</taxon>
        <taxon>Planctomycetota</taxon>
        <taxon>Planctomycetia</taxon>
        <taxon>Pirellulales</taxon>
        <taxon>Pirellulaceae</taxon>
        <taxon>Blastopirellula</taxon>
    </lineage>
</organism>